<sequence>MTTMIPLDVYEHILSHVADDDKPIIALATCSLVSRYILSLCRKHIFHTVKLSYEQHKRLFQFQQLLISDPTIGSYVRKLILIDTIAIGYTQMLAKYDLKMPRMLRTFTGVQVLDIRCLSGTMSWIDLGEGTSSVLDELMKSEQFVSLHLYGISSLPMSALIKWTAVRKLSLSSVGIEDDLNNASAQVAGRVTRLAFCNSNESICLLARCRSFDLSQLSIIEWTPKTEQEMLEGSQDAFPLIGLHRVDNFECDLTKYRNARTSIFYRHFSLQSLPSIRVFTLRFLPWPFRTSAISLGRSLRTLLDTFITSNNLEELTVVLANLPFPSRTTSVIIGKASLSEVDELLTSARFSRLRKVTFKIEVLPKISTSTSSTDIDSEYDPLLNPFRQQLLELNTSSTIDLTVAVV</sequence>
<accession>A0A5C3LUT1</accession>
<evidence type="ECO:0008006" key="3">
    <source>
        <dbReference type="Google" id="ProtNLM"/>
    </source>
</evidence>
<reference evidence="1 2" key="1">
    <citation type="journal article" date="2019" name="Nat. Ecol. Evol.">
        <title>Megaphylogeny resolves global patterns of mushroom evolution.</title>
        <authorList>
            <person name="Varga T."/>
            <person name="Krizsan K."/>
            <person name="Foldi C."/>
            <person name="Dima B."/>
            <person name="Sanchez-Garcia M."/>
            <person name="Sanchez-Ramirez S."/>
            <person name="Szollosi G.J."/>
            <person name="Szarkandi J.G."/>
            <person name="Papp V."/>
            <person name="Albert L."/>
            <person name="Andreopoulos W."/>
            <person name="Angelini C."/>
            <person name="Antonin V."/>
            <person name="Barry K.W."/>
            <person name="Bougher N.L."/>
            <person name="Buchanan P."/>
            <person name="Buyck B."/>
            <person name="Bense V."/>
            <person name="Catcheside P."/>
            <person name="Chovatia M."/>
            <person name="Cooper J."/>
            <person name="Damon W."/>
            <person name="Desjardin D."/>
            <person name="Finy P."/>
            <person name="Geml J."/>
            <person name="Haridas S."/>
            <person name="Hughes K."/>
            <person name="Justo A."/>
            <person name="Karasinski D."/>
            <person name="Kautmanova I."/>
            <person name="Kiss B."/>
            <person name="Kocsube S."/>
            <person name="Kotiranta H."/>
            <person name="LaButti K.M."/>
            <person name="Lechner B.E."/>
            <person name="Liimatainen K."/>
            <person name="Lipzen A."/>
            <person name="Lukacs Z."/>
            <person name="Mihaltcheva S."/>
            <person name="Morgado L.N."/>
            <person name="Niskanen T."/>
            <person name="Noordeloos M.E."/>
            <person name="Ohm R.A."/>
            <person name="Ortiz-Santana B."/>
            <person name="Ovrebo C."/>
            <person name="Racz N."/>
            <person name="Riley R."/>
            <person name="Savchenko A."/>
            <person name="Shiryaev A."/>
            <person name="Soop K."/>
            <person name="Spirin V."/>
            <person name="Szebenyi C."/>
            <person name="Tomsovsky M."/>
            <person name="Tulloss R.E."/>
            <person name="Uehling J."/>
            <person name="Grigoriev I.V."/>
            <person name="Vagvolgyi C."/>
            <person name="Papp T."/>
            <person name="Martin F.M."/>
            <person name="Miettinen O."/>
            <person name="Hibbett D.S."/>
            <person name="Nagy L.G."/>
        </authorList>
    </citation>
    <scope>NUCLEOTIDE SEQUENCE [LARGE SCALE GENOMIC DNA]</scope>
    <source>
        <strain evidence="1 2">CBS 166.37</strain>
    </source>
</reference>
<evidence type="ECO:0000313" key="2">
    <source>
        <dbReference type="Proteomes" id="UP000308652"/>
    </source>
</evidence>
<proteinExistence type="predicted"/>
<keyword evidence="2" id="KW-1185">Reference proteome</keyword>
<dbReference type="EMBL" id="ML213613">
    <property type="protein sequence ID" value="TFK36515.1"/>
    <property type="molecule type" value="Genomic_DNA"/>
</dbReference>
<dbReference type="AlphaFoldDB" id="A0A5C3LUT1"/>
<name>A0A5C3LUT1_9AGAR</name>
<organism evidence="1 2">
    <name type="scientific">Crucibulum laeve</name>
    <dbReference type="NCBI Taxonomy" id="68775"/>
    <lineage>
        <taxon>Eukaryota</taxon>
        <taxon>Fungi</taxon>
        <taxon>Dikarya</taxon>
        <taxon>Basidiomycota</taxon>
        <taxon>Agaricomycotina</taxon>
        <taxon>Agaricomycetes</taxon>
        <taxon>Agaricomycetidae</taxon>
        <taxon>Agaricales</taxon>
        <taxon>Agaricineae</taxon>
        <taxon>Nidulariaceae</taxon>
        <taxon>Crucibulum</taxon>
    </lineage>
</organism>
<gene>
    <name evidence="1" type="ORF">BDQ12DRAFT_686548</name>
</gene>
<dbReference type="OrthoDB" id="2977329at2759"/>
<dbReference type="Proteomes" id="UP000308652">
    <property type="component" value="Unassembled WGS sequence"/>
</dbReference>
<evidence type="ECO:0000313" key="1">
    <source>
        <dbReference type="EMBL" id="TFK36515.1"/>
    </source>
</evidence>
<protein>
    <recommendedName>
        <fullName evidence="3">F-box domain-containing protein</fullName>
    </recommendedName>
</protein>